<name>A0A7H0GTK6_9BACT</name>
<accession>A0A7H0GTK6</accession>
<dbReference type="EMBL" id="CP060784">
    <property type="protein sequence ID" value="QNP51622.1"/>
    <property type="molecule type" value="Genomic_DNA"/>
</dbReference>
<protein>
    <submittedName>
        <fullName evidence="2">DUF4394 domain-containing protein</fullName>
    </submittedName>
</protein>
<gene>
    <name evidence="2" type="ORF">H9L05_16785</name>
</gene>
<evidence type="ECO:0000259" key="1">
    <source>
        <dbReference type="Pfam" id="PF14339"/>
    </source>
</evidence>
<evidence type="ECO:0000313" key="2">
    <source>
        <dbReference type="EMBL" id="QNP51622.1"/>
    </source>
</evidence>
<evidence type="ECO:0000313" key="3">
    <source>
        <dbReference type="Proteomes" id="UP000516093"/>
    </source>
</evidence>
<dbReference type="KEGG" id="hqi:H9L05_16785"/>
<dbReference type="RefSeq" id="WP_187731900.1">
    <property type="nucleotide sequence ID" value="NZ_CP060784.1"/>
</dbReference>
<organism evidence="2 3">
    <name type="scientific">Hymenobacter qilianensis</name>
    <dbReference type="NCBI Taxonomy" id="1385715"/>
    <lineage>
        <taxon>Bacteria</taxon>
        <taxon>Pseudomonadati</taxon>
        <taxon>Bacteroidota</taxon>
        <taxon>Cytophagia</taxon>
        <taxon>Cytophagales</taxon>
        <taxon>Hymenobacteraceae</taxon>
        <taxon>Hymenobacter</taxon>
    </lineage>
</organism>
<sequence>MSFDFNPAVDRIRLVTSTGQNLRIHPETGAVAATDGNINGAAGATVTGVAYTNNVAGASTTALYGINTQNQQLYLVNPPNNGTLVAVGNLNLNVSGDGGFDIDAKTGTALGLYSVNGSPTLFTVDLTTGAARTLASYSTSLNYTGLAIPTRPVAYIVTNVRNGLDVTFNTFTIIDPTDSNSYTTKSVTGIGVGESTIGVDFRPATGQLYTIVIARDRSSSRLYTIDLATGAATRVADLNANVTVVSAGNFDFDPVTDMIRLASSYGQNFRVNPTTGFTTADPSFGIPVGSNLPVNPRTIAHDNNFVGATASNLYGIEYSVNLISKLYQIIPLVTGPDNLRQIGDVTADVRDLDIGGTSNTAYMFVNTVNGPNMYQINTLNLSTGARTFARSINIPGIDGSNWIPSGFALGLGF</sequence>
<dbReference type="Pfam" id="PF14339">
    <property type="entry name" value="DUF4394"/>
    <property type="match status" value="2"/>
</dbReference>
<keyword evidence="3" id="KW-1185">Reference proteome</keyword>
<dbReference type="InterPro" id="IPR025507">
    <property type="entry name" value="DUF4394"/>
</dbReference>
<feature type="domain" description="DUF4394" evidence="1">
    <location>
        <begin position="176"/>
        <end position="392"/>
    </location>
</feature>
<dbReference type="Proteomes" id="UP000516093">
    <property type="component" value="Chromosome"/>
</dbReference>
<feature type="domain" description="DUF4394" evidence="1">
    <location>
        <begin position="2"/>
        <end position="147"/>
    </location>
</feature>
<proteinExistence type="predicted"/>
<reference evidence="2 3" key="1">
    <citation type="submission" date="2020-08" db="EMBL/GenBank/DDBJ databases">
        <title>Genome sequence of Hymenobacter qilianensis JCM 19763T.</title>
        <authorList>
            <person name="Hyun D.-W."/>
            <person name="Bae J.-W."/>
        </authorList>
    </citation>
    <scope>NUCLEOTIDE SEQUENCE [LARGE SCALE GENOMIC DNA]</scope>
    <source>
        <strain evidence="2 3">JCM 19763</strain>
    </source>
</reference>
<dbReference type="AlphaFoldDB" id="A0A7H0GTK6"/>